<evidence type="ECO:0000256" key="10">
    <source>
        <dbReference type="PROSITE-ProRule" id="PRU01193"/>
    </source>
</evidence>
<evidence type="ECO:0000313" key="15">
    <source>
        <dbReference type="Proteomes" id="UP000233440"/>
    </source>
</evidence>
<dbReference type="GO" id="GO:0050660">
    <property type="term" value="F:flavin adenine dinucleotide binding"/>
    <property type="evidence" value="ECO:0007669"/>
    <property type="project" value="InterPro"/>
</dbReference>
<dbReference type="InterPro" id="IPR005170">
    <property type="entry name" value="Transptr-assoc_dom"/>
</dbReference>
<dbReference type="OrthoDB" id="9798188at2"/>
<evidence type="ECO:0000256" key="2">
    <source>
        <dbReference type="ARBA" id="ARBA00006337"/>
    </source>
</evidence>
<feature type="transmembrane region" description="Helical" evidence="11">
    <location>
        <begin position="101"/>
        <end position="122"/>
    </location>
</feature>
<dbReference type="Pfam" id="PF00571">
    <property type="entry name" value="CBS"/>
    <property type="match status" value="2"/>
</dbReference>
<dbReference type="InterPro" id="IPR036318">
    <property type="entry name" value="FAD-bd_PCMH-like_sf"/>
</dbReference>
<dbReference type="PANTHER" id="PTHR43099">
    <property type="entry name" value="UPF0053 PROTEIN YRKA"/>
    <property type="match status" value="1"/>
</dbReference>
<dbReference type="InterPro" id="IPR046342">
    <property type="entry name" value="CBS_dom_sf"/>
</dbReference>
<keyword evidence="4 10" id="KW-0812">Transmembrane</keyword>
<feature type="domain" description="CBS" evidence="12">
    <location>
        <begin position="287"/>
        <end position="344"/>
    </location>
</feature>
<evidence type="ECO:0000259" key="13">
    <source>
        <dbReference type="PROSITE" id="PS51846"/>
    </source>
</evidence>
<feature type="transmembrane region" description="Helical" evidence="11">
    <location>
        <begin position="134"/>
        <end position="156"/>
    </location>
</feature>
<evidence type="ECO:0000256" key="1">
    <source>
        <dbReference type="ARBA" id="ARBA00004651"/>
    </source>
</evidence>
<accession>A0A2N3LF59</accession>
<evidence type="ECO:0000256" key="8">
    <source>
        <dbReference type="ARBA" id="ARBA00023136"/>
    </source>
</evidence>
<evidence type="ECO:0000256" key="11">
    <source>
        <dbReference type="SAM" id="Phobius"/>
    </source>
</evidence>
<dbReference type="Pfam" id="PF01595">
    <property type="entry name" value="CNNM"/>
    <property type="match status" value="1"/>
</dbReference>
<gene>
    <name evidence="14" type="ORF">CWO92_20220</name>
</gene>
<dbReference type="InterPro" id="IPR044751">
    <property type="entry name" value="Ion_transp-like_CBS"/>
</dbReference>
<reference evidence="14 15" key="1">
    <citation type="submission" date="2017-11" db="EMBL/GenBank/DDBJ databases">
        <title>Bacillus camelliae sp. nov., isolated from pu'er tea.</title>
        <authorList>
            <person name="Niu L."/>
        </authorList>
    </citation>
    <scope>NUCLEOTIDE SEQUENCE [LARGE SCALE GENOMIC DNA]</scope>
    <source>
        <strain evidence="14 15">7578-1</strain>
    </source>
</reference>
<dbReference type="SUPFAM" id="SSF56176">
    <property type="entry name" value="FAD-binding/transporter-associated domain-like"/>
    <property type="match status" value="1"/>
</dbReference>
<evidence type="ECO:0008006" key="16">
    <source>
        <dbReference type="Google" id="ProtNLM"/>
    </source>
</evidence>
<dbReference type="PANTHER" id="PTHR43099:SF2">
    <property type="entry name" value="UPF0053 PROTEIN YRKA"/>
    <property type="match status" value="1"/>
</dbReference>
<evidence type="ECO:0000256" key="6">
    <source>
        <dbReference type="ARBA" id="ARBA00022989"/>
    </source>
</evidence>
<dbReference type="GO" id="GO:0005886">
    <property type="term" value="C:plasma membrane"/>
    <property type="evidence" value="ECO:0007669"/>
    <property type="project" value="UniProtKB-SubCell"/>
</dbReference>
<dbReference type="RefSeq" id="WP_101356023.1">
    <property type="nucleotide sequence ID" value="NZ_PIQO01000021.1"/>
</dbReference>
<evidence type="ECO:0000256" key="3">
    <source>
        <dbReference type="ARBA" id="ARBA00022475"/>
    </source>
</evidence>
<feature type="transmembrane region" description="Helical" evidence="11">
    <location>
        <begin position="6"/>
        <end position="27"/>
    </location>
</feature>
<keyword evidence="3" id="KW-1003">Cell membrane</keyword>
<dbReference type="PROSITE" id="PS51371">
    <property type="entry name" value="CBS"/>
    <property type="match status" value="2"/>
</dbReference>
<dbReference type="SMART" id="SM01091">
    <property type="entry name" value="CorC_HlyC"/>
    <property type="match status" value="1"/>
</dbReference>
<keyword evidence="8 10" id="KW-0472">Membrane</keyword>
<sequence length="439" mass="50026">MPIFKLVIILILVALTAFFVSAEFAFVRVRSSRIDQLISEGHKKASIVKKILSKLDGYLSAIQLGITVVSLILGWLGEPTIKQILKPFFHLVYLPSSVENILSFIISFMIITFLNVVLGELAPKTIAIQNAESICLSFATPLVWFSRIMFPFIWVLNRSSRLVTKLFGYEPIPDHEIAHSEEELRIILSESLKSGEINQSEYKYVNNIFEFDNRIAKEIMVPRTEIVSIDKSSTIEEIMEIVRTEKYTRYPVTNGDKDSIIGLINIKELLTDCIYNECQEDDPVDKYISPILRFIETVPIQDLLAKMQKDRTHMAILLDEYGGTAGMVTVEDILEEIVGEIRDEFDVDEIPLVRKVGDNHYIFDAKVLIEDVNDLLGIEISDDEVDTIGGWLLTQKYDLKQGDKIEMDACEFIVSEMEESHVLYVDVIKKVTTQKVSEE</sequence>
<dbReference type="EMBL" id="PIQO01000021">
    <property type="protein sequence ID" value="PKR83174.1"/>
    <property type="molecule type" value="Genomic_DNA"/>
</dbReference>
<proteinExistence type="inferred from homology"/>
<keyword evidence="15" id="KW-1185">Reference proteome</keyword>
<keyword evidence="7 9" id="KW-0129">CBS domain</keyword>
<dbReference type="Gene3D" id="3.10.580.10">
    <property type="entry name" value="CBS-domain"/>
    <property type="match status" value="1"/>
</dbReference>
<evidence type="ECO:0000256" key="4">
    <source>
        <dbReference type="ARBA" id="ARBA00022692"/>
    </source>
</evidence>
<dbReference type="InterPro" id="IPR002550">
    <property type="entry name" value="CNNM"/>
</dbReference>
<name>A0A2N3LF59_9BACI</name>
<feature type="domain" description="CBS" evidence="12">
    <location>
        <begin position="220"/>
        <end position="280"/>
    </location>
</feature>
<comment type="caution">
    <text evidence="14">The sequence shown here is derived from an EMBL/GenBank/DDBJ whole genome shotgun (WGS) entry which is preliminary data.</text>
</comment>
<dbReference type="CDD" id="cd04590">
    <property type="entry name" value="CBS_pair_CorC_HlyC_assoc"/>
    <property type="match status" value="1"/>
</dbReference>
<evidence type="ECO:0000313" key="14">
    <source>
        <dbReference type="EMBL" id="PKR83174.1"/>
    </source>
</evidence>
<dbReference type="InterPro" id="IPR016169">
    <property type="entry name" value="FAD-bd_PCMH_sub2"/>
</dbReference>
<feature type="domain" description="CNNM transmembrane" evidence="13">
    <location>
        <begin position="1"/>
        <end position="201"/>
    </location>
</feature>
<dbReference type="Pfam" id="PF03471">
    <property type="entry name" value="CorC_HlyC"/>
    <property type="match status" value="1"/>
</dbReference>
<dbReference type="Proteomes" id="UP000233440">
    <property type="component" value="Unassembled WGS sequence"/>
</dbReference>
<dbReference type="FunFam" id="3.10.580.10:FF:000002">
    <property type="entry name" value="Magnesium/cobalt efflux protein CorC"/>
    <property type="match status" value="1"/>
</dbReference>
<evidence type="ECO:0000256" key="5">
    <source>
        <dbReference type="ARBA" id="ARBA00022737"/>
    </source>
</evidence>
<comment type="similarity">
    <text evidence="2">Belongs to the UPF0053 family.</text>
</comment>
<protein>
    <recommendedName>
        <fullName evidence="16">HlyC/CorC family transporter</fullName>
    </recommendedName>
</protein>
<keyword evidence="5" id="KW-0677">Repeat</keyword>
<comment type="subcellular location">
    <subcellularLocation>
        <location evidence="1">Cell membrane</location>
        <topology evidence="1">Multi-pass membrane protein</topology>
    </subcellularLocation>
</comment>
<organism evidence="14 15">
    <name type="scientific">Heyndrickxia camelliae</name>
    <dbReference type="NCBI Taxonomy" id="1707093"/>
    <lineage>
        <taxon>Bacteria</taxon>
        <taxon>Bacillati</taxon>
        <taxon>Bacillota</taxon>
        <taxon>Bacilli</taxon>
        <taxon>Bacillales</taxon>
        <taxon>Bacillaceae</taxon>
        <taxon>Heyndrickxia</taxon>
    </lineage>
</organism>
<dbReference type="Gene3D" id="3.30.465.10">
    <property type="match status" value="1"/>
</dbReference>
<dbReference type="InterPro" id="IPR051676">
    <property type="entry name" value="UPF0053_domain"/>
</dbReference>
<dbReference type="PROSITE" id="PS51846">
    <property type="entry name" value="CNNM"/>
    <property type="match status" value="1"/>
</dbReference>
<dbReference type="AlphaFoldDB" id="A0A2N3LF59"/>
<keyword evidence="6 10" id="KW-1133">Transmembrane helix</keyword>
<feature type="transmembrane region" description="Helical" evidence="11">
    <location>
        <begin position="58"/>
        <end position="77"/>
    </location>
</feature>
<dbReference type="InterPro" id="IPR000644">
    <property type="entry name" value="CBS_dom"/>
</dbReference>
<evidence type="ECO:0000256" key="9">
    <source>
        <dbReference type="PROSITE-ProRule" id="PRU00703"/>
    </source>
</evidence>
<evidence type="ECO:0000259" key="12">
    <source>
        <dbReference type="PROSITE" id="PS51371"/>
    </source>
</evidence>
<dbReference type="SUPFAM" id="SSF54631">
    <property type="entry name" value="CBS-domain pair"/>
    <property type="match status" value="1"/>
</dbReference>
<evidence type="ECO:0000256" key="7">
    <source>
        <dbReference type="ARBA" id="ARBA00023122"/>
    </source>
</evidence>